<dbReference type="GO" id="GO:0006367">
    <property type="term" value="P:transcription initiation at RNA polymerase II promoter"/>
    <property type="evidence" value="ECO:0007669"/>
    <property type="project" value="TreeGrafter"/>
</dbReference>
<dbReference type="CDD" id="cd08049">
    <property type="entry name" value="TAF8"/>
    <property type="match status" value="1"/>
</dbReference>
<evidence type="ECO:0000256" key="2">
    <source>
        <dbReference type="ARBA" id="ARBA00008767"/>
    </source>
</evidence>
<dbReference type="PANTHER" id="PTHR46469">
    <property type="entry name" value="TRANSCRIPTION INITIATION FACTOR TFIID SUBUNIT 8"/>
    <property type="match status" value="1"/>
</dbReference>
<keyword evidence="4" id="KW-0805">Transcription regulation</keyword>
<dbReference type="CDD" id="cd00076">
    <property type="entry name" value="HFD_SF"/>
    <property type="match status" value="1"/>
</dbReference>
<dbReference type="HOGENOM" id="CLU_026584_0_1_1"/>
<accession>R7Z6G3</accession>
<dbReference type="Pfam" id="PF10406">
    <property type="entry name" value="TAF8_C"/>
    <property type="match status" value="1"/>
</dbReference>
<evidence type="ECO:0000313" key="11">
    <source>
        <dbReference type="Proteomes" id="UP000016924"/>
    </source>
</evidence>
<gene>
    <name evidence="10" type="ORF">W97_08781</name>
</gene>
<comment type="similarity">
    <text evidence="2">Belongs to the TAF8 family.</text>
</comment>
<feature type="region of interest" description="Disordered" evidence="7">
    <location>
        <begin position="1"/>
        <end position="34"/>
    </location>
</feature>
<organism evidence="10 11">
    <name type="scientific">Coniosporium apollinis (strain CBS 100218)</name>
    <name type="common">Rock-inhabiting black yeast</name>
    <dbReference type="NCBI Taxonomy" id="1168221"/>
    <lineage>
        <taxon>Eukaryota</taxon>
        <taxon>Fungi</taxon>
        <taxon>Dikarya</taxon>
        <taxon>Ascomycota</taxon>
        <taxon>Pezizomycotina</taxon>
        <taxon>Dothideomycetes</taxon>
        <taxon>Dothideomycetes incertae sedis</taxon>
        <taxon>Coniosporium</taxon>
    </lineage>
</organism>
<dbReference type="Gene3D" id="1.10.20.10">
    <property type="entry name" value="Histone, subunit A"/>
    <property type="match status" value="1"/>
</dbReference>
<evidence type="ECO:0000256" key="4">
    <source>
        <dbReference type="ARBA" id="ARBA00023015"/>
    </source>
</evidence>
<dbReference type="GO" id="GO:0046982">
    <property type="term" value="F:protein heterodimerization activity"/>
    <property type="evidence" value="ECO:0007669"/>
    <property type="project" value="InterPro"/>
</dbReference>
<dbReference type="InterPro" id="IPR019473">
    <property type="entry name" value="TFIID_su8_C"/>
</dbReference>
<dbReference type="eggNOG" id="KOG4336">
    <property type="taxonomic scope" value="Eukaryota"/>
</dbReference>
<dbReference type="Proteomes" id="UP000016924">
    <property type="component" value="Unassembled WGS sequence"/>
</dbReference>
<feature type="domain" description="Bromodomain associated" evidence="8">
    <location>
        <begin position="45"/>
        <end position="113"/>
    </location>
</feature>
<dbReference type="GO" id="GO:0005669">
    <property type="term" value="C:transcription factor TFIID complex"/>
    <property type="evidence" value="ECO:0007669"/>
    <property type="project" value="InterPro"/>
</dbReference>
<evidence type="ECO:0000259" key="8">
    <source>
        <dbReference type="Pfam" id="PF07524"/>
    </source>
</evidence>
<dbReference type="InterPro" id="IPR006565">
    <property type="entry name" value="BTP"/>
</dbReference>
<evidence type="ECO:0000256" key="6">
    <source>
        <dbReference type="ARBA" id="ARBA00023242"/>
    </source>
</evidence>
<dbReference type="EMBL" id="JH767616">
    <property type="protein sequence ID" value="EON69521.1"/>
    <property type="molecule type" value="Genomic_DNA"/>
</dbReference>
<evidence type="ECO:0000256" key="1">
    <source>
        <dbReference type="ARBA" id="ARBA00004123"/>
    </source>
</evidence>
<feature type="compositionally biased region" description="Basic and acidic residues" evidence="7">
    <location>
        <begin position="1"/>
        <end position="12"/>
    </location>
</feature>
<sequence length="304" mass="34249">MKRSAPEADSFAHSKRRRIHHHALRHKQPSDVDPSLAPQDALFVQSQLLRAISISLSAVGFDSVKPSALEAFRAEVEEYMLRFLSHARQSMTTSRRTQPTPADFARALTQQGIPHSASLYRYLDSPIPPSVLLPAIPPPPPAEPPPPNLDPVLGPKLAGTEEKAKRHYIPAHFPNLPSKHTWQAEPVFTARETDPRRIRERATEEGVLAEQALRKLMAASKSGHQVRRRISSDRRSEEVWKETLKAVMQEDEEDRRRTAEAEDFGWDGTTDARPGEDSQSLEPGTDGVLVNYESRYWRRGLTGR</sequence>
<dbReference type="PANTHER" id="PTHR46469:SF1">
    <property type="entry name" value="TRANSCRIPTION INITIATION FACTOR TFIID SUBUNIT 8"/>
    <property type="match status" value="1"/>
</dbReference>
<evidence type="ECO:0000313" key="10">
    <source>
        <dbReference type="EMBL" id="EON69521.1"/>
    </source>
</evidence>
<dbReference type="GeneID" id="19906092"/>
<dbReference type="RefSeq" id="XP_007784838.1">
    <property type="nucleotide sequence ID" value="XM_007786648.1"/>
</dbReference>
<evidence type="ECO:0000256" key="7">
    <source>
        <dbReference type="SAM" id="MobiDB-lite"/>
    </source>
</evidence>
<dbReference type="OMA" id="HDWIYAL"/>
<dbReference type="Pfam" id="PF07524">
    <property type="entry name" value="Bromo_TP"/>
    <property type="match status" value="1"/>
</dbReference>
<dbReference type="OrthoDB" id="2193813at2759"/>
<evidence type="ECO:0000256" key="5">
    <source>
        <dbReference type="ARBA" id="ARBA00023163"/>
    </source>
</evidence>
<proteinExistence type="inferred from homology"/>
<feature type="domain" description="Transcription factor TFIID subunit 8 C-terminal" evidence="9">
    <location>
        <begin position="168"/>
        <end position="216"/>
    </location>
</feature>
<comment type="subcellular location">
    <subcellularLocation>
        <location evidence="1">Nucleus</location>
    </subcellularLocation>
</comment>
<dbReference type="AlphaFoldDB" id="R7Z6G3"/>
<feature type="region of interest" description="Disordered" evidence="7">
    <location>
        <begin position="248"/>
        <end position="286"/>
    </location>
</feature>
<keyword evidence="6" id="KW-0539">Nucleus</keyword>
<reference evidence="11" key="1">
    <citation type="submission" date="2012-06" db="EMBL/GenBank/DDBJ databases">
        <title>The genome sequence of Coniosporium apollinis CBS 100218.</title>
        <authorList>
            <consortium name="The Broad Institute Genome Sequencing Platform"/>
            <person name="Cuomo C."/>
            <person name="Gorbushina A."/>
            <person name="Noack S."/>
            <person name="Walker B."/>
            <person name="Young S.K."/>
            <person name="Zeng Q."/>
            <person name="Gargeya S."/>
            <person name="Fitzgerald M."/>
            <person name="Haas B."/>
            <person name="Abouelleil A."/>
            <person name="Alvarado L."/>
            <person name="Arachchi H.M."/>
            <person name="Berlin A.M."/>
            <person name="Chapman S.B."/>
            <person name="Goldberg J."/>
            <person name="Griggs A."/>
            <person name="Gujja S."/>
            <person name="Hansen M."/>
            <person name="Howarth C."/>
            <person name="Imamovic A."/>
            <person name="Larimer J."/>
            <person name="McCowan C."/>
            <person name="Montmayeur A."/>
            <person name="Murphy C."/>
            <person name="Neiman D."/>
            <person name="Pearson M."/>
            <person name="Priest M."/>
            <person name="Roberts A."/>
            <person name="Saif S."/>
            <person name="Shea T."/>
            <person name="Sisk P."/>
            <person name="Sykes S."/>
            <person name="Wortman J."/>
            <person name="Nusbaum C."/>
            <person name="Birren B."/>
        </authorList>
    </citation>
    <scope>NUCLEOTIDE SEQUENCE [LARGE SCALE GENOMIC DNA]</scope>
    <source>
        <strain evidence="11">CBS 100218</strain>
    </source>
</reference>
<dbReference type="InterPro" id="IPR037818">
    <property type="entry name" value="TAF8"/>
</dbReference>
<keyword evidence="5" id="KW-0804">Transcription</keyword>
<name>R7Z6G3_CONA1</name>
<protein>
    <recommendedName>
        <fullName evidence="3">Transcription initiation factor TFIID subunit 8</fullName>
    </recommendedName>
</protein>
<evidence type="ECO:0000256" key="3">
    <source>
        <dbReference type="ARBA" id="ARBA00017307"/>
    </source>
</evidence>
<evidence type="ECO:0000259" key="9">
    <source>
        <dbReference type="Pfam" id="PF10406"/>
    </source>
</evidence>
<keyword evidence="11" id="KW-1185">Reference proteome</keyword>
<dbReference type="InterPro" id="IPR009072">
    <property type="entry name" value="Histone-fold"/>
</dbReference>
<dbReference type="STRING" id="1168221.R7Z6G3"/>
<feature type="compositionally biased region" description="Basic residues" evidence="7">
    <location>
        <begin position="13"/>
        <end position="27"/>
    </location>
</feature>